<evidence type="ECO:0000256" key="4">
    <source>
        <dbReference type="ARBA" id="ARBA00022692"/>
    </source>
</evidence>
<keyword evidence="12" id="KW-1185">Reference proteome</keyword>
<evidence type="ECO:0000313" key="11">
    <source>
        <dbReference type="EMBL" id="REF87909.1"/>
    </source>
</evidence>
<dbReference type="Proteomes" id="UP000256900">
    <property type="component" value="Unassembled WGS sequence"/>
</dbReference>
<dbReference type="EMBL" id="QUMO01000002">
    <property type="protein sequence ID" value="REF87909.1"/>
    <property type="molecule type" value="Genomic_DNA"/>
</dbReference>
<feature type="domain" description="ABC transmembrane type-1" evidence="10">
    <location>
        <begin position="58"/>
        <end position="286"/>
    </location>
</feature>
<dbReference type="PANTHER" id="PTHR30406">
    <property type="entry name" value="SULFATE TRANSPORT SYSTEM PERMEASE PROTEIN"/>
    <property type="match status" value="1"/>
</dbReference>
<keyword evidence="4 9" id="KW-0812">Transmembrane</keyword>
<feature type="transmembrane region" description="Helical" evidence="9">
    <location>
        <begin position="96"/>
        <end position="118"/>
    </location>
</feature>
<name>A0A3D9Z3K2_9HYPH</name>
<gene>
    <name evidence="11" type="ORF">DES32_1547</name>
</gene>
<comment type="caution">
    <text evidence="11">The sequence shown here is derived from an EMBL/GenBank/DDBJ whole genome shotgun (WGS) entry which is preliminary data.</text>
</comment>
<evidence type="ECO:0000259" key="10">
    <source>
        <dbReference type="PROSITE" id="PS50928"/>
    </source>
</evidence>
<dbReference type="Gene3D" id="1.10.3720.10">
    <property type="entry name" value="MetI-like"/>
    <property type="match status" value="1"/>
</dbReference>
<dbReference type="Pfam" id="PF00528">
    <property type="entry name" value="BPD_transp_1"/>
    <property type="match status" value="1"/>
</dbReference>
<feature type="transmembrane region" description="Helical" evidence="9">
    <location>
        <begin position="55"/>
        <end position="84"/>
    </location>
</feature>
<accession>A0A3D9Z3K2</accession>
<keyword evidence="5 9" id="KW-1133">Transmembrane helix</keyword>
<dbReference type="OrthoDB" id="9804629at2"/>
<keyword evidence="3 9" id="KW-0813">Transport</keyword>
<dbReference type="InterPro" id="IPR000515">
    <property type="entry name" value="MetI-like"/>
</dbReference>
<dbReference type="InterPro" id="IPR035906">
    <property type="entry name" value="MetI-like_sf"/>
</dbReference>
<evidence type="ECO:0000256" key="9">
    <source>
        <dbReference type="RuleBase" id="RU363032"/>
    </source>
</evidence>
<protein>
    <submittedName>
        <fullName evidence="11">Sulfate transport system permease protein</fullName>
    </submittedName>
</protein>
<dbReference type="CDD" id="cd06261">
    <property type="entry name" value="TM_PBP2"/>
    <property type="match status" value="1"/>
</dbReference>
<dbReference type="InterPro" id="IPR005667">
    <property type="entry name" value="Sulph_transpt2"/>
</dbReference>
<sequence>MAVTHRVVPGFRLTLGYTLFYLSLLVLLPLAGLVLKTFQLSWSQFVATLTDPVVVAAFQLTFSASAAAAIINGVFGLIVAWVLVREPFPGRRFFDALIDFPFALPTSVAGITFSNLYLTDGWIGGFGDHTVAFLNGLAGHFGHPDLLPDSALSWLDFPFSNTNIGIVIVLIFVGLPFVVRSVQPVLQEWDPEYEQAAYSLGAGGVLTFRRVIFPEIFPAWLSGVALAFARAIGEYGSVIFIASNIPGKSQIVPLQIVTKLDEFEPAQATAIGVVLLFFSLLILLSINGIEYWSRRRSLAAA</sequence>
<feature type="transmembrane region" description="Helical" evidence="9">
    <location>
        <begin position="12"/>
        <end position="35"/>
    </location>
</feature>
<evidence type="ECO:0000256" key="7">
    <source>
        <dbReference type="ARBA" id="ARBA00023136"/>
    </source>
</evidence>
<evidence type="ECO:0000256" key="2">
    <source>
        <dbReference type="ARBA" id="ARBA00011779"/>
    </source>
</evidence>
<feature type="transmembrane region" description="Helical" evidence="9">
    <location>
        <begin position="265"/>
        <end position="286"/>
    </location>
</feature>
<dbReference type="GO" id="GO:0015419">
    <property type="term" value="F:ABC-type sulfate transporter activity"/>
    <property type="evidence" value="ECO:0007669"/>
    <property type="project" value="InterPro"/>
</dbReference>
<comment type="similarity">
    <text evidence="9">Belongs to the binding-protein-dependent transport system permease family.</text>
</comment>
<dbReference type="GO" id="GO:0005886">
    <property type="term" value="C:plasma membrane"/>
    <property type="evidence" value="ECO:0007669"/>
    <property type="project" value="UniProtKB-SubCell"/>
</dbReference>
<comment type="function">
    <text evidence="8">Part of the ABC transporter complex CysAWTP (TC 3.A.1.6.1) involved in sulfate/thiosulfate import. Probably responsible for the translocation of the substrate across the membrane.</text>
</comment>
<evidence type="ECO:0000256" key="6">
    <source>
        <dbReference type="ARBA" id="ARBA00023032"/>
    </source>
</evidence>
<proteinExistence type="inferred from homology"/>
<dbReference type="RefSeq" id="WP_115836050.1">
    <property type="nucleotide sequence ID" value="NZ_CP025086.1"/>
</dbReference>
<evidence type="ECO:0000313" key="12">
    <source>
        <dbReference type="Proteomes" id="UP000256900"/>
    </source>
</evidence>
<dbReference type="SUPFAM" id="SSF161098">
    <property type="entry name" value="MetI-like"/>
    <property type="match status" value="1"/>
</dbReference>
<feature type="transmembrane region" description="Helical" evidence="9">
    <location>
        <begin position="219"/>
        <end position="245"/>
    </location>
</feature>
<dbReference type="AlphaFoldDB" id="A0A3D9Z3K2"/>
<comment type="subcellular location">
    <subcellularLocation>
        <location evidence="1 9">Cell membrane</location>
        <topology evidence="1 9">Multi-pass membrane protein</topology>
    </subcellularLocation>
</comment>
<organism evidence="11 12">
    <name type="scientific">Methylovirgula ligni</name>
    <dbReference type="NCBI Taxonomy" id="569860"/>
    <lineage>
        <taxon>Bacteria</taxon>
        <taxon>Pseudomonadati</taxon>
        <taxon>Pseudomonadota</taxon>
        <taxon>Alphaproteobacteria</taxon>
        <taxon>Hyphomicrobiales</taxon>
        <taxon>Beijerinckiaceae</taxon>
        <taxon>Methylovirgula</taxon>
    </lineage>
</organism>
<dbReference type="PROSITE" id="PS50928">
    <property type="entry name" value="ABC_TM1"/>
    <property type="match status" value="1"/>
</dbReference>
<keyword evidence="7 9" id="KW-0472">Membrane</keyword>
<comment type="subunit">
    <text evidence="2">The complex is composed of two ATP-binding proteins (CysA), two transmembrane proteins (CysT and CysW) and a solute-binding protein (CysP).</text>
</comment>
<dbReference type="PANTHER" id="PTHR30406:SF8">
    <property type="entry name" value="SULFATE TRANSPORT SYSTEM PERMEASE PROTEIN CYST"/>
    <property type="match status" value="1"/>
</dbReference>
<keyword evidence="6" id="KW-0764">Sulfate transport</keyword>
<evidence type="ECO:0000256" key="3">
    <source>
        <dbReference type="ARBA" id="ARBA00022448"/>
    </source>
</evidence>
<reference evidence="11 12" key="1">
    <citation type="submission" date="2018-08" db="EMBL/GenBank/DDBJ databases">
        <title>Genomic Encyclopedia of Type Strains, Phase IV (KMG-IV): sequencing the most valuable type-strain genomes for metagenomic binning, comparative biology and taxonomic classification.</title>
        <authorList>
            <person name="Goeker M."/>
        </authorList>
    </citation>
    <scope>NUCLEOTIDE SEQUENCE [LARGE SCALE GENOMIC DNA]</scope>
    <source>
        <strain evidence="11 12">BW863</strain>
    </source>
</reference>
<evidence type="ECO:0000256" key="1">
    <source>
        <dbReference type="ARBA" id="ARBA00004651"/>
    </source>
</evidence>
<evidence type="ECO:0000256" key="8">
    <source>
        <dbReference type="ARBA" id="ARBA00025323"/>
    </source>
</evidence>
<evidence type="ECO:0000256" key="5">
    <source>
        <dbReference type="ARBA" id="ARBA00022989"/>
    </source>
</evidence>
<feature type="transmembrane region" description="Helical" evidence="9">
    <location>
        <begin position="162"/>
        <end position="179"/>
    </location>
</feature>